<feature type="coiled-coil region" evidence="1">
    <location>
        <begin position="59"/>
        <end position="132"/>
    </location>
</feature>
<dbReference type="Proteomes" id="UP000794436">
    <property type="component" value="Unassembled WGS sequence"/>
</dbReference>
<feature type="coiled-coil region" evidence="1">
    <location>
        <begin position="423"/>
        <end position="482"/>
    </location>
</feature>
<keyword evidence="1" id="KW-0175">Coiled coil</keyword>
<evidence type="ECO:0000313" key="3">
    <source>
        <dbReference type="EMBL" id="TMW55836.1"/>
    </source>
</evidence>
<evidence type="ECO:0000256" key="1">
    <source>
        <dbReference type="SAM" id="Coils"/>
    </source>
</evidence>
<organism evidence="3 4">
    <name type="scientific">Pythium oligandrum</name>
    <name type="common">Mycoparasitic fungus</name>
    <dbReference type="NCBI Taxonomy" id="41045"/>
    <lineage>
        <taxon>Eukaryota</taxon>
        <taxon>Sar</taxon>
        <taxon>Stramenopiles</taxon>
        <taxon>Oomycota</taxon>
        <taxon>Peronosporomycetes</taxon>
        <taxon>Pythiales</taxon>
        <taxon>Pythiaceae</taxon>
        <taxon>Pythium</taxon>
    </lineage>
</organism>
<sequence>MEPTAFASAPPFTGTSAPFTAPMQPIPQPAAPSSASRYEALLQQIVQLNTDLQKTAALSQSLQRERDGLQHNNHKLTDEVKRLHERCDKLQQVLMTETEQKIESDKKHEVLIDKWKKQLELKARAFENLQKKFAPPRDLEQLRLQIQEELEEPHQQRIEGLQEEVEKQRQLAFNLRREYEVLKTEYEQFMIDQGNEMECLHASYELKVADLRKKWVVADEKARDSQNTETIRRLEHEKDAARIQIKSLQDEIRDLRDDLDRAHASATSVKAVHEARIADEMTRFTNLELDHKALIRQMARSREEAESVRAKWDQAQTKLLELSTESDKLRDQLKQKDQLIQNSHQATTTKLRDEREAWEREKQALTERLREHAMNLQAAEMASTQVKHKPSRGNNNNERDEECDDEGLVQQHAMQLKARDADVDKYRNQATSLERALAQKEDELQRLQLEMDEAIHKLKTEKEQLAQTMQMLEVERDQVLSKQTATNELLSKVKGECILLRTKLKEVEMDYRTLQAKHREMMQFHEEMQLEKQQVEAKLKFVETDCMTLRETLEKEKEDHSATTRDLQRQCARLESDARAQQNTLREEMKAALSKALRELGHTQKKRDAYKQKCLQVHERYKSLMEELQRYDARLLQLKQEHSVELQQLLSQLTALENDKTMLLQRQLGLGSG</sequence>
<reference evidence="3" key="1">
    <citation type="submission" date="2019-03" db="EMBL/GenBank/DDBJ databases">
        <title>Long read genome sequence of the mycoparasitic Pythium oligandrum ATCC 38472 isolated from sugarbeet rhizosphere.</title>
        <authorList>
            <person name="Gaulin E."/>
        </authorList>
    </citation>
    <scope>NUCLEOTIDE SEQUENCE</scope>
    <source>
        <strain evidence="3">ATCC 38472_TT</strain>
    </source>
</reference>
<feature type="coiled-coil region" evidence="1">
    <location>
        <begin position="525"/>
        <end position="666"/>
    </location>
</feature>
<dbReference type="AlphaFoldDB" id="A0A8K1C3I5"/>
<feature type="region of interest" description="Disordered" evidence="2">
    <location>
        <begin position="335"/>
        <end position="361"/>
    </location>
</feature>
<feature type="coiled-coil region" evidence="1">
    <location>
        <begin position="158"/>
        <end position="185"/>
    </location>
</feature>
<gene>
    <name evidence="3" type="ORF">Poli38472_008484</name>
</gene>
<accession>A0A8K1C3I5</accession>
<name>A0A8K1C3I5_PYTOL</name>
<feature type="region of interest" description="Disordered" evidence="2">
    <location>
        <begin position="1"/>
        <end position="35"/>
    </location>
</feature>
<comment type="caution">
    <text evidence="3">The sequence shown here is derived from an EMBL/GenBank/DDBJ whole genome shotgun (WGS) entry which is preliminary data.</text>
</comment>
<feature type="region of interest" description="Disordered" evidence="2">
    <location>
        <begin position="380"/>
        <end position="407"/>
    </location>
</feature>
<keyword evidence="4" id="KW-1185">Reference proteome</keyword>
<protein>
    <submittedName>
        <fullName evidence="3">Uncharacterized protein</fullName>
    </submittedName>
</protein>
<proteinExistence type="predicted"/>
<feature type="compositionally biased region" description="Polar residues" evidence="2">
    <location>
        <begin position="338"/>
        <end position="349"/>
    </location>
</feature>
<evidence type="ECO:0000256" key="2">
    <source>
        <dbReference type="SAM" id="MobiDB-lite"/>
    </source>
</evidence>
<evidence type="ECO:0000313" key="4">
    <source>
        <dbReference type="Proteomes" id="UP000794436"/>
    </source>
</evidence>
<dbReference type="OrthoDB" id="311279at2759"/>
<feature type="compositionally biased region" description="Basic and acidic residues" evidence="2">
    <location>
        <begin position="350"/>
        <end position="361"/>
    </location>
</feature>
<dbReference type="EMBL" id="SPLM01000146">
    <property type="protein sequence ID" value="TMW55836.1"/>
    <property type="molecule type" value="Genomic_DNA"/>
</dbReference>